<keyword evidence="2" id="KW-1185">Reference proteome</keyword>
<sequence>MNRKSTVSNGSISFWNYRKLSVVSPIQSDLEASMEKLGESIPGEELHPGDKHSPLEGGKLIENLHGMEPASFGQHA</sequence>
<evidence type="ECO:0000313" key="1">
    <source>
        <dbReference type="EMBL" id="KAI3729341.1"/>
    </source>
</evidence>
<reference evidence="2" key="1">
    <citation type="journal article" date="2022" name="Mol. Ecol. Resour.">
        <title>The genomes of chicory, endive, great burdock and yacon provide insights into Asteraceae palaeo-polyploidization history and plant inulin production.</title>
        <authorList>
            <person name="Fan W."/>
            <person name="Wang S."/>
            <person name="Wang H."/>
            <person name="Wang A."/>
            <person name="Jiang F."/>
            <person name="Liu H."/>
            <person name="Zhao H."/>
            <person name="Xu D."/>
            <person name="Zhang Y."/>
        </authorList>
    </citation>
    <scope>NUCLEOTIDE SEQUENCE [LARGE SCALE GENOMIC DNA]</scope>
    <source>
        <strain evidence="2">cv. Niubang</strain>
    </source>
</reference>
<name>A0ACB9C503_ARCLA</name>
<gene>
    <name evidence="1" type="ORF">L6452_17997</name>
</gene>
<accession>A0ACB9C503</accession>
<organism evidence="1 2">
    <name type="scientific">Arctium lappa</name>
    <name type="common">Greater burdock</name>
    <name type="synonym">Lappa major</name>
    <dbReference type="NCBI Taxonomy" id="4217"/>
    <lineage>
        <taxon>Eukaryota</taxon>
        <taxon>Viridiplantae</taxon>
        <taxon>Streptophyta</taxon>
        <taxon>Embryophyta</taxon>
        <taxon>Tracheophyta</taxon>
        <taxon>Spermatophyta</taxon>
        <taxon>Magnoliopsida</taxon>
        <taxon>eudicotyledons</taxon>
        <taxon>Gunneridae</taxon>
        <taxon>Pentapetalae</taxon>
        <taxon>asterids</taxon>
        <taxon>campanulids</taxon>
        <taxon>Asterales</taxon>
        <taxon>Asteraceae</taxon>
        <taxon>Carduoideae</taxon>
        <taxon>Cardueae</taxon>
        <taxon>Arctiinae</taxon>
        <taxon>Arctium</taxon>
    </lineage>
</organism>
<dbReference type="Proteomes" id="UP001055879">
    <property type="component" value="Linkage Group LG05"/>
</dbReference>
<comment type="caution">
    <text evidence="1">The sequence shown here is derived from an EMBL/GenBank/DDBJ whole genome shotgun (WGS) entry which is preliminary data.</text>
</comment>
<evidence type="ECO:0000313" key="2">
    <source>
        <dbReference type="Proteomes" id="UP001055879"/>
    </source>
</evidence>
<proteinExistence type="predicted"/>
<dbReference type="EMBL" id="CM042051">
    <property type="protein sequence ID" value="KAI3729341.1"/>
    <property type="molecule type" value="Genomic_DNA"/>
</dbReference>
<protein>
    <submittedName>
        <fullName evidence="1">Uncharacterized protein</fullName>
    </submittedName>
</protein>
<reference evidence="1 2" key="2">
    <citation type="journal article" date="2022" name="Mol. Ecol. Resour.">
        <title>The genomes of chicory, endive, great burdock and yacon provide insights into Asteraceae paleo-polyploidization history and plant inulin production.</title>
        <authorList>
            <person name="Fan W."/>
            <person name="Wang S."/>
            <person name="Wang H."/>
            <person name="Wang A."/>
            <person name="Jiang F."/>
            <person name="Liu H."/>
            <person name="Zhao H."/>
            <person name="Xu D."/>
            <person name="Zhang Y."/>
        </authorList>
    </citation>
    <scope>NUCLEOTIDE SEQUENCE [LARGE SCALE GENOMIC DNA]</scope>
    <source>
        <strain evidence="2">cv. Niubang</strain>
    </source>
</reference>